<evidence type="ECO:0000256" key="10">
    <source>
        <dbReference type="ARBA" id="ARBA00023098"/>
    </source>
</evidence>
<evidence type="ECO:0000256" key="11">
    <source>
        <dbReference type="ARBA" id="ARBA00023136"/>
    </source>
</evidence>
<feature type="transmembrane region" description="Helical" evidence="14">
    <location>
        <begin position="7"/>
        <end position="29"/>
    </location>
</feature>
<comment type="cofactor">
    <cofactor evidence="13">
        <name>Fe(2+)</name>
        <dbReference type="ChEBI" id="CHEBI:29033"/>
    </cofactor>
</comment>
<accession>A0ABP0GX40</accession>
<sequence>MKQSEIIWFNLIKFSVMHLIAFWGVLLAFKCYPQTLFWNFIYGSIGHLGITAGAHRLWSHRSYKAKLPLRVFLAVCNCIALQNSIFDWARDHRTHHKYSETNADPHNAKRGFLFSHVGWIFCRKHPDVVEKGKGIDVSDLLNDPVVVFQRKYYHGLCTLACFAVPTLVPTYFWKERILVSFCINMLRYVAFLNVTFLVNSAAHMWGYRPYDANINPAENLPVAILTLGEGFHNYHHVFPQDYRTSELGIRFNISTAFIDVMAFFQVAYDLTTVSKATVLARRKRTGAFKDF</sequence>
<keyword evidence="11 14" id="KW-0472">Membrane</keyword>
<feature type="domain" description="Fatty acid desaturase" evidence="15">
    <location>
        <begin position="37"/>
        <end position="240"/>
    </location>
</feature>
<keyword evidence="7 14" id="KW-1133">Transmembrane helix</keyword>
<name>A0ABP0GX40_CLALP</name>
<dbReference type="PANTHER" id="PTHR11351">
    <property type="entry name" value="ACYL-COA DESATURASE"/>
    <property type="match status" value="1"/>
</dbReference>
<organism evidence="16 17">
    <name type="scientific">Clavelina lepadiformis</name>
    <name type="common">Light-bulb sea squirt</name>
    <name type="synonym">Ascidia lepadiformis</name>
    <dbReference type="NCBI Taxonomy" id="159417"/>
    <lineage>
        <taxon>Eukaryota</taxon>
        <taxon>Metazoa</taxon>
        <taxon>Chordata</taxon>
        <taxon>Tunicata</taxon>
        <taxon>Ascidiacea</taxon>
        <taxon>Aplousobranchia</taxon>
        <taxon>Clavelinidae</taxon>
        <taxon>Clavelina</taxon>
    </lineage>
</organism>
<reference evidence="16 17" key="1">
    <citation type="submission" date="2024-02" db="EMBL/GenBank/DDBJ databases">
        <authorList>
            <person name="Daric V."/>
            <person name="Darras S."/>
        </authorList>
    </citation>
    <scope>NUCLEOTIDE SEQUENCE [LARGE SCALE GENOMIC DNA]</scope>
</reference>
<evidence type="ECO:0000256" key="2">
    <source>
        <dbReference type="ARBA" id="ARBA00009295"/>
    </source>
</evidence>
<dbReference type="EMBL" id="CAWYQH010000152">
    <property type="protein sequence ID" value="CAK8696308.1"/>
    <property type="molecule type" value="Genomic_DNA"/>
</dbReference>
<comment type="similarity">
    <text evidence="2 13">Belongs to the fatty acid desaturase type 1 family.</text>
</comment>
<feature type="transmembrane region" description="Helical" evidence="14">
    <location>
        <begin position="185"/>
        <end position="206"/>
    </location>
</feature>
<evidence type="ECO:0000256" key="7">
    <source>
        <dbReference type="ARBA" id="ARBA00022989"/>
    </source>
</evidence>
<keyword evidence="10" id="KW-0443">Lipid metabolism</keyword>
<comment type="domain">
    <text evidence="13">The histidine box domains are involved in binding the catalytic metal ions.</text>
</comment>
<evidence type="ECO:0000256" key="8">
    <source>
        <dbReference type="ARBA" id="ARBA00023002"/>
    </source>
</evidence>
<feature type="transmembrane region" description="Helical" evidence="14">
    <location>
        <begin position="35"/>
        <end position="55"/>
    </location>
</feature>
<evidence type="ECO:0000256" key="13">
    <source>
        <dbReference type="RuleBase" id="RU000581"/>
    </source>
</evidence>
<evidence type="ECO:0000256" key="1">
    <source>
        <dbReference type="ARBA" id="ARBA00004141"/>
    </source>
</evidence>
<evidence type="ECO:0000256" key="6">
    <source>
        <dbReference type="ARBA" id="ARBA00022832"/>
    </source>
</evidence>
<dbReference type="PRINTS" id="PR00075">
    <property type="entry name" value="FACDDSATRASE"/>
</dbReference>
<proteinExistence type="inferred from homology"/>
<keyword evidence="9" id="KW-0408">Iron</keyword>
<keyword evidence="12 13" id="KW-0275">Fatty acid biosynthesis</keyword>
<dbReference type="InterPro" id="IPR015876">
    <property type="entry name" value="Acyl-CoA_DS"/>
</dbReference>
<keyword evidence="17" id="KW-1185">Reference proteome</keyword>
<keyword evidence="4 13" id="KW-0812">Transmembrane</keyword>
<evidence type="ECO:0000256" key="12">
    <source>
        <dbReference type="ARBA" id="ARBA00023160"/>
    </source>
</evidence>
<evidence type="ECO:0000256" key="14">
    <source>
        <dbReference type="SAM" id="Phobius"/>
    </source>
</evidence>
<keyword evidence="6" id="KW-0276">Fatty acid metabolism</keyword>
<protein>
    <recommendedName>
        <fullName evidence="15">Fatty acid desaturase domain-containing protein</fullName>
    </recommendedName>
</protein>
<dbReference type="Pfam" id="PF00487">
    <property type="entry name" value="FA_desaturase"/>
    <property type="match status" value="1"/>
</dbReference>
<dbReference type="PANTHER" id="PTHR11351:SF31">
    <property type="entry name" value="DESATURASE 1, ISOFORM A-RELATED"/>
    <property type="match status" value="1"/>
</dbReference>
<evidence type="ECO:0000256" key="9">
    <source>
        <dbReference type="ARBA" id="ARBA00023004"/>
    </source>
</evidence>
<keyword evidence="8 13" id="KW-0560">Oxidoreductase</keyword>
<dbReference type="CDD" id="cd03505">
    <property type="entry name" value="Delta9-FADS-like"/>
    <property type="match status" value="1"/>
</dbReference>
<evidence type="ECO:0000313" key="16">
    <source>
        <dbReference type="EMBL" id="CAK8696308.1"/>
    </source>
</evidence>
<evidence type="ECO:0000313" key="17">
    <source>
        <dbReference type="Proteomes" id="UP001642483"/>
    </source>
</evidence>
<keyword evidence="5" id="KW-0479">Metal-binding</keyword>
<evidence type="ECO:0000256" key="5">
    <source>
        <dbReference type="ARBA" id="ARBA00022723"/>
    </source>
</evidence>
<dbReference type="PROSITE" id="PS00476">
    <property type="entry name" value="FATTY_ACID_DESATUR_1"/>
    <property type="match status" value="1"/>
</dbReference>
<evidence type="ECO:0000259" key="15">
    <source>
        <dbReference type="Pfam" id="PF00487"/>
    </source>
</evidence>
<comment type="subcellular location">
    <subcellularLocation>
        <location evidence="1">Membrane</location>
        <topology evidence="1">Multi-pass membrane protein</topology>
    </subcellularLocation>
</comment>
<gene>
    <name evidence="16" type="ORF">CVLEPA_LOCUS29470</name>
</gene>
<evidence type="ECO:0000256" key="3">
    <source>
        <dbReference type="ARBA" id="ARBA00022516"/>
    </source>
</evidence>
<dbReference type="Proteomes" id="UP001642483">
    <property type="component" value="Unassembled WGS sequence"/>
</dbReference>
<comment type="caution">
    <text evidence="16">The sequence shown here is derived from an EMBL/GenBank/DDBJ whole genome shotgun (WGS) entry which is preliminary data.</text>
</comment>
<evidence type="ECO:0000256" key="4">
    <source>
        <dbReference type="ARBA" id="ARBA00022692"/>
    </source>
</evidence>
<dbReference type="InterPro" id="IPR001522">
    <property type="entry name" value="FADS-1_CS"/>
</dbReference>
<keyword evidence="3 13" id="KW-0444">Lipid biosynthesis</keyword>
<dbReference type="InterPro" id="IPR005804">
    <property type="entry name" value="FA_desaturase_dom"/>
</dbReference>
<feature type="transmembrane region" description="Helical" evidence="14">
    <location>
        <begin position="152"/>
        <end position="173"/>
    </location>
</feature>